<dbReference type="InterPro" id="IPR013112">
    <property type="entry name" value="FAD-bd_8"/>
</dbReference>
<dbReference type="InterPro" id="IPR017938">
    <property type="entry name" value="Riboflavin_synthase-like_b-brl"/>
</dbReference>
<evidence type="ECO:0000313" key="18">
    <source>
        <dbReference type="Proteomes" id="UP000015241"/>
    </source>
</evidence>
<keyword evidence="5" id="KW-1003">Cell membrane</keyword>
<dbReference type="InterPro" id="IPR013130">
    <property type="entry name" value="Fe3_Rdtase_TM_dom"/>
</dbReference>
<dbReference type="STRING" id="743788.S8DSV8"/>
<keyword evidence="9" id="KW-0560">Oxidoreductase</keyword>
<dbReference type="CDD" id="cd06186">
    <property type="entry name" value="NOX_Duox_like_FAD_NADP"/>
    <property type="match status" value="1"/>
</dbReference>
<accession>S8DSV8</accession>
<comment type="catalytic activity">
    <reaction evidence="13">
        <text>2 a Fe(II)-siderophore + NADP(+) + H(+) = 2 a Fe(III)-siderophore + NADPH</text>
        <dbReference type="Rhea" id="RHEA:28795"/>
        <dbReference type="Rhea" id="RHEA-COMP:11342"/>
        <dbReference type="Rhea" id="RHEA-COMP:11344"/>
        <dbReference type="ChEBI" id="CHEBI:15378"/>
        <dbReference type="ChEBI" id="CHEBI:29033"/>
        <dbReference type="ChEBI" id="CHEBI:29034"/>
        <dbReference type="ChEBI" id="CHEBI:57783"/>
        <dbReference type="ChEBI" id="CHEBI:58349"/>
        <dbReference type="EC" id="1.16.1.9"/>
    </reaction>
</comment>
<name>S8DSV8_FOMSC</name>
<feature type="transmembrane region" description="Helical" evidence="15">
    <location>
        <begin position="233"/>
        <end position="252"/>
    </location>
</feature>
<dbReference type="AlphaFoldDB" id="S8DSV8"/>
<dbReference type="OrthoDB" id="4494341at2759"/>
<dbReference type="SUPFAM" id="SSF52343">
    <property type="entry name" value="Ferredoxin reductase-like, C-terminal NADP-linked domain"/>
    <property type="match status" value="1"/>
</dbReference>
<keyword evidence="11 15" id="KW-0472">Membrane</keyword>
<dbReference type="Pfam" id="PF08030">
    <property type="entry name" value="NAD_binding_6"/>
    <property type="match status" value="1"/>
</dbReference>
<feature type="domain" description="FAD-binding FR-type" evidence="16">
    <location>
        <begin position="290"/>
        <end position="405"/>
    </location>
</feature>
<evidence type="ECO:0000256" key="3">
    <source>
        <dbReference type="ARBA" id="ARBA00012668"/>
    </source>
</evidence>
<feature type="region of interest" description="Disordered" evidence="14">
    <location>
        <begin position="489"/>
        <end position="517"/>
    </location>
</feature>
<dbReference type="InterPro" id="IPR051410">
    <property type="entry name" value="Ferric/Cupric_Reductase"/>
</dbReference>
<dbReference type="Proteomes" id="UP000015241">
    <property type="component" value="Unassembled WGS sequence"/>
</dbReference>
<proteinExistence type="inferred from homology"/>
<dbReference type="GO" id="GO:0052851">
    <property type="term" value="F:ferric-chelate reductase (NADPH) activity"/>
    <property type="evidence" value="ECO:0007669"/>
    <property type="project" value="UniProtKB-EC"/>
</dbReference>
<protein>
    <recommendedName>
        <fullName evidence="3">ferric-chelate reductase (NADPH)</fullName>
        <ecNumber evidence="3">1.16.1.9</ecNumber>
    </recommendedName>
</protein>
<evidence type="ECO:0000256" key="14">
    <source>
        <dbReference type="SAM" id="MobiDB-lite"/>
    </source>
</evidence>
<evidence type="ECO:0000256" key="8">
    <source>
        <dbReference type="ARBA" id="ARBA00022989"/>
    </source>
</evidence>
<feature type="transmembrane region" description="Helical" evidence="15">
    <location>
        <begin position="203"/>
        <end position="221"/>
    </location>
</feature>
<dbReference type="GO" id="GO:0006826">
    <property type="term" value="P:iron ion transport"/>
    <property type="evidence" value="ECO:0007669"/>
    <property type="project" value="TreeGrafter"/>
</dbReference>
<dbReference type="PANTHER" id="PTHR32361:SF9">
    <property type="entry name" value="FERRIC REDUCTASE TRANSMEMBRANE COMPONENT 3-RELATED"/>
    <property type="match status" value="1"/>
</dbReference>
<dbReference type="Pfam" id="PF01794">
    <property type="entry name" value="Ferric_reduct"/>
    <property type="match status" value="1"/>
</dbReference>
<dbReference type="SUPFAM" id="SSF63380">
    <property type="entry name" value="Riboflavin synthase domain-like"/>
    <property type="match status" value="1"/>
</dbReference>
<dbReference type="PROSITE" id="PS51384">
    <property type="entry name" value="FAD_FR"/>
    <property type="match status" value="1"/>
</dbReference>
<evidence type="ECO:0000256" key="2">
    <source>
        <dbReference type="ARBA" id="ARBA00006278"/>
    </source>
</evidence>
<dbReference type="InterPro" id="IPR017927">
    <property type="entry name" value="FAD-bd_FR_type"/>
</dbReference>
<dbReference type="HOGENOM" id="CLU_010365_6_1_1"/>
<evidence type="ECO:0000256" key="6">
    <source>
        <dbReference type="ARBA" id="ARBA00022692"/>
    </source>
</evidence>
<keyword evidence="18" id="KW-1185">Reference proteome</keyword>
<keyword evidence="10" id="KW-0406">Ion transport</keyword>
<evidence type="ECO:0000256" key="4">
    <source>
        <dbReference type="ARBA" id="ARBA00022448"/>
    </source>
</evidence>
<reference evidence="17 18" key="1">
    <citation type="journal article" date="2012" name="Science">
        <title>The Paleozoic origin of enzymatic lignin decomposition reconstructed from 31 fungal genomes.</title>
        <authorList>
            <person name="Floudas D."/>
            <person name="Binder M."/>
            <person name="Riley R."/>
            <person name="Barry K."/>
            <person name="Blanchette R.A."/>
            <person name="Henrissat B."/>
            <person name="Martinez A.T."/>
            <person name="Otillar R."/>
            <person name="Spatafora J.W."/>
            <person name="Yadav J.S."/>
            <person name="Aerts A."/>
            <person name="Benoit I."/>
            <person name="Boyd A."/>
            <person name="Carlson A."/>
            <person name="Copeland A."/>
            <person name="Coutinho P.M."/>
            <person name="de Vries R.P."/>
            <person name="Ferreira P."/>
            <person name="Findley K."/>
            <person name="Foster B."/>
            <person name="Gaskell J."/>
            <person name="Glotzer D."/>
            <person name="Gorecki P."/>
            <person name="Heitman J."/>
            <person name="Hesse C."/>
            <person name="Hori C."/>
            <person name="Igarashi K."/>
            <person name="Jurgens J.A."/>
            <person name="Kallen N."/>
            <person name="Kersten P."/>
            <person name="Kohler A."/>
            <person name="Kuees U."/>
            <person name="Kumar T.K.A."/>
            <person name="Kuo A."/>
            <person name="LaButti K."/>
            <person name="Larrondo L.F."/>
            <person name="Lindquist E."/>
            <person name="Ling A."/>
            <person name="Lombard V."/>
            <person name="Lucas S."/>
            <person name="Lundell T."/>
            <person name="Martin R."/>
            <person name="McLaughlin D.J."/>
            <person name="Morgenstern I."/>
            <person name="Morin E."/>
            <person name="Murat C."/>
            <person name="Nagy L.G."/>
            <person name="Nolan M."/>
            <person name="Ohm R.A."/>
            <person name="Patyshakuliyeva A."/>
            <person name="Rokas A."/>
            <person name="Ruiz-Duenas F.J."/>
            <person name="Sabat G."/>
            <person name="Salamov A."/>
            <person name="Samejima M."/>
            <person name="Schmutz J."/>
            <person name="Slot J.C."/>
            <person name="St John F."/>
            <person name="Stenlid J."/>
            <person name="Sun H."/>
            <person name="Sun S."/>
            <person name="Syed K."/>
            <person name="Tsang A."/>
            <person name="Wiebenga A."/>
            <person name="Young D."/>
            <person name="Pisabarro A."/>
            <person name="Eastwood D.C."/>
            <person name="Martin F."/>
            <person name="Cullen D."/>
            <person name="Grigoriev I.V."/>
            <person name="Hibbett D.S."/>
        </authorList>
    </citation>
    <scope>NUCLEOTIDE SEQUENCE</scope>
    <source>
        <strain evidence="18">FP-58527</strain>
    </source>
</reference>
<feature type="transmembrane region" description="Helical" evidence="15">
    <location>
        <begin position="23"/>
        <end position="43"/>
    </location>
</feature>
<evidence type="ECO:0000256" key="11">
    <source>
        <dbReference type="ARBA" id="ARBA00023136"/>
    </source>
</evidence>
<comment type="subcellular location">
    <subcellularLocation>
        <location evidence="1">Cell membrane</location>
        <topology evidence="1">Multi-pass membrane protein</topology>
    </subcellularLocation>
</comment>
<evidence type="ECO:0000256" key="12">
    <source>
        <dbReference type="ARBA" id="ARBA00023180"/>
    </source>
</evidence>
<keyword evidence="7" id="KW-0249">Electron transport</keyword>
<evidence type="ECO:0000259" key="16">
    <source>
        <dbReference type="PROSITE" id="PS51384"/>
    </source>
</evidence>
<keyword evidence="8 15" id="KW-1133">Transmembrane helix</keyword>
<gene>
    <name evidence="17" type="ORF">FOMPIDRAFT_1026244</name>
</gene>
<evidence type="ECO:0000256" key="1">
    <source>
        <dbReference type="ARBA" id="ARBA00004651"/>
    </source>
</evidence>
<dbReference type="EC" id="1.16.1.9" evidence="3"/>
<keyword evidence="12" id="KW-0325">Glycoprotein</keyword>
<comment type="similarity">
    <text evidence="2">Belongs to the ferric reductase (FRE) family.</text>
</comment>
<dbReference type="SFLD" id="SFLDS00052">
    <property type="entry name" value="Ferric_Reductase_Domain"/>
    <property type="match status" value="1"/>
</dbReference>
<evidence type="ECO:0000256" key="10">
    <source>
        <dbReference type="ARBA" id="ARBA00023065"/>
    </source>
</evidence>
<dbReference type="InParanoid" id="S8DSV8"/>
<sequence length="592" mass="65623">MAKTMTPDKALRVARAKGYPKEVWWFVACFVAVVSFCQFGVWATNKLSKTLRKVDAEAGTDPSRGRFSVRHIPRALVNAYRVVVFRWTLNIGSSYTLSIAEVAVSCAYFIAIFIWEFINTTDLQGEKYDIAYWGNRAGTIAASQMPLVTALGTKNNVLSYITGVSYEKLNLVHRMSARTLFALLWVHAGNKFYDLNWDRQPTWFLPCGVAAVVALTILVILSIRPVRQNAYEFFFITHFFMILVFLIGGYYHADSEGFGSYVWPSFLIWALDRFIRVVRVLYANHLYFSWSGKRAHLDASVELLSPHFVRVRIARPAHFHWRPAQTAYLIMPTVSRLPTESHPFTISSVEGQDTKTLGEDAPYWNELVFLMGVHDGFTQRLAKVAETGKKVKVLVEGPYGFTPDLTNDDTAILVSGGSGVTFTLPTLLGIVDDARAGKSRCTKVIFIWAIRDSSHVSWISKALKQALELAPPSLKISVQIYITAGEPPVTSEKAYDDDSVHNEASGSDEKGSPAPSLTDFSAVSFTAGRPDLRTILRDEASVATGRMSVTVCGSQAIARACRAALRFPVSGPSRTLKGGPDVVLHVEAFGYA</sequence>
<dbReference type="GO" id="GO:0005886">
    <property type="term" value="C:plasma membrane"/>
    <property type="evidence" value="ECO:0007669"/>
    <property type="project" value="UniProtKB-SubCell"/>
</dbReference>
<dbReference type="Gene3D" id="3.40.50.80">
    <property type="entry name" value="Nucleotide-binding domain of ferredoxin-NADP reductase (FNR) module"/>
    <property type="match status" value="1"/>
</dbReference>
<dbReference type="eggNOG" id="KOG0039">
    <property type="taxonomic scope" value="Eukaryota"/>
</dbReference>
<dbReference type="SFLD" id="SFLDG01168">
    <property type="entry name" value="Ferric_reductase_subgroup_(FRE"/>
    <property type="match status" value="1"/>
</dbReference>
<evidence type="ECO:0000256" key="7">
    <source>
        <dbReference type="ARBA" id="ARBA00022982"/>
    </source>
</evidence>
<organism evidence="17 18">
    <name type="scientific">Fomitopsis schrenkii</name>
    <name type="common">Brown rot fungus</name>
    <dbReference type="NCBI Taxonomy" id="2126942"/>
    <lineage>
        <taxon>Eukaryota</taxon>
        <taxon>Fungi</taxon>
        <taxon>Dikarya</taxon>
        <taxon>Basidiomycota</taxon>
        <taxon>Agaricomycotina</taxon>
        <taxon>Agaricomycetes</taxon>
        <taxon>Polyporales</taxon>
        <taxon>Fomitopsis</taxon>
    </lineage>
</organism>
<evidence type="ECO:0000256" key="13">
    <source>
        <dbReference type="ARBA" id="ARBA00048483"/>
    </source>
</evidence>
<dbReference type="GO" id="GO:0006879">
    <property type="term" value="P:intracellular iron ion homeostasis"/>
    <property type="evidence" value="ECO:0007669"/>
    <property type="project" value="TreeGrafter"/>
</dbReference>
<dbReference type="EMBL" id="KE504237">
    <property type="protein sequence ID" value="EPS94318.1"/>
    <property type="molecule type" value="Genomic_DNA"/>
</dbReference>
<keyword evidence="6 15" id="KW-0812">Transmembrane</keyword>
<feature type="transmembrane region" description="Helical" evidence="15">
    <location>
        <begin position="95"/>
        <end position="118"/>
    </location>
</feature>
<evidence type="ECO:0000256" key="9">
    <source>
        <dbReference type="ARBA" id="ARBA00023002"/>
    </source>
</evidence>
<evidence type="ECO:0000256" key="5">
    <source>
        <dbReference type="ARBA" id="ARBA00022475"/>
    </source>
</evidence>
<feature type="compositionally biased region" description="Basic and acidic residues" evidence="14">
    <location>
        <begin position="493"/>
        <end position="511"/>
    </location>
</feature>
<keyword evidence="4" id="KW-0813">Transport</keyword>
<dbReference type="GO" id="GO:0015677">
    <property type="term" value="P:copper ion import"/>
    <property type="evidence" value="ECO:0007669"/>
    <property type="project" value="TreeGrafter"/>
</dbReference>
<dbReference type="PANTHER" id="PTHR32361">
    <property type="entry name" value="FERRIC/CUPRIC REDUCTASE TRANSMEMBRANE COMPONENT"/>
    <property type="match status" value="1"/>
</dbReference>
<dbReference type="InterPro" id="IPR013121">
    <property type="entry name" value="Fe_red_NAD-bd_6"/>
</dbReference>
<dbReference type="Pfam" id="PF08022">
    <property type="entry name" value="FAD_binding_8"/>
    <property type="match status" value="1"/>
</dbReference>
<evidence type="ECO:0000313" key="17">
    <source>
        <dbReference type="EMBL" id="EPS94318.1"/>
    </source>
</evidence>
<dbReference type="InterPro" id="IPR039261">
    <property type="entry name" value="FNR_nucleotide-bd"/>
</dbReference>
<evidence type="ECO:0000256" key="15">
    <source>
        <dbReference type="SAM" id="Phobius"/>
    </source>
</evidence>